<name>A0A9J7L7Z1_BRAFL</name>
<dbReference type="InterPro" id="IPR036236">
    <property type="entry name" value="Znf_C2H2_sf"/>
</dbReference>
<dbReference type="PANTHER" id="PTHR23235">
    <property type="entry name" value="KRUEPPEL-LIKE TRANSCRIPTION FACTOR"/>
    <property type="match status" value="1"/>
</dbReference>
<feature type="domain" description="C2H2-type" evidence="7">
    <location>
        <begin position="78"/>
        <end position="105"/>
    </location>
</feature>
<dbReference type="Gene3D" id="3.30.160.60">
    <property type="entry name" value="Classic Zinc Finger"/>
    <property type="match status" value="2"/>
</dbReference>
<dbReference type="AlphaFoldDB" id="A0A9J7L7Z1"/>
<evidence type="ECO:0000256" key="3">
    <source>
        <dbReference type="ARBA" id="ARBA00022771"/>
    </source>
</evidence>
<dbReference type="PROSITE" id="PS00028">
    <property type="entry name" value="ZINC_FINGER_C2H2_1"/>
    <property type="match status" value="2"/>
</dbReference>
<evidence type="ECO:0000256" key="4">
    <source>
        <dbReference type="ARBA" id="ARBA00022833"/>
    </source>
</evidence>
<keyword evidence="8" id="KW-1185">Reference proteome</keyword>
<dbReference type="KEGG" id="bfo:118416344"/>
<organism evidence="8 9">
    <name type="scientific">Branchiostoma floridae</name>
    <name type="common">Florida lancelet</name>
    <name type="synonym">Amphioxus</name>
    <dbReference type="NCBI Taxonomy" id="7739"/>
    <lineage>
        <taxon>Eukaryota</taxon>
        <taxon>Metazoa</taxon>
        <taxon>Chordata</taxon>
        <taxon>Cephalochordata</taxon>
        <taxon>Leptocardii</taxon>
        <taxon>Amphioxiformes</taxon>
        <taxon>Branchiostomatidae</taxon>
        <taxon>Branchiostoma</taxon>
    </lineage>
</organism>
<proteinExistence type="predicted"/>
<feature type="compositionally biased region" description="Basic and acidic residues" evidence="6">
    <location>
        <begin position="29"/>
        <end position="42"/>
    </location>
</feature>
<dbReference type="RefSeq" id="XP_035677328.1">
    <property type="nucleotide sequence ID" value="XM_035821435.1"/>
</dbReference>
<feature type="domain" description="C2H2-type" evidence="7">
    <location>
        <begin position="50"/>
        <end position="77"/>
    </location>
</feature>
<evidence type="ECO:0000313" key="9">
    <source>
        <dbReference type="RefSeq" id="XP_035677328.1"/>
    </source>
</evidence>
<dbReference type="OMA" id="APRPYEC"/>
<dbReference type="Proteomes" id="UP000001554">
    <property type="component" value="Chromosome 5"/>
</dbReference>
<feature type="region of interest" description="Disordered" evidence="6">
    <location>
        <begin position="1"/>
        <end position="47"/>
    </location>
</feature>
<evidence type="ECO:0000259" key="7">
    <source>
        <dbReference type="PROSITE" id="PS50157"/>
    </source>
</evidence>
<keyword evidence="3 5" id="KW-0863">Zinc-finger</keyword>
<reference evidence="8" key="1">
    <citation type="journal article" date="2020" name="Nat. Ecol. Evol.">
        <title>Deeply conserved synteny resolves early events in vertebrate evolution.</title>
        <authorList>
            <person name="Simakov O."/>
            <person name="Marletaz F."/>
            <person name="Yue J.X."/>
            <person name="O'Connell B."/>
            <person name="Jenkins J."/>
            <person name="Brandt A."/>
            <person name="Calef R."/>
            <person name="Tung C.H."/>
            <person name="Huang T.K."/>
            <person name="Schmutz J."/>
            <person name="Satoh N."/>
            <person name="Yu J.K."/>
            <person name="Putnam N.H."/>
            <person name="Green R.E."/>
            <person name="Rokhsar D.S."/>
        </authorList>
    </citation>
    <scope>NUCLEOTIDE SEQUENCE [LARGE SCALE GENOMIC DNA]</scope>
    <source>
        <strain evidence="8">S238N-H82</strain>
    </source>
</reference>
<evidence type="ECO:0000256" key="5">
    <source>
        <dbReference type="PROSITE-ProRule" id="PRU00042"/>
    </source>
</evidence>
<reference evidence="9" key="2">
    <citation type="submission" date="2025-08" db="UniProtKB">
        <authorList>
            <consortium name="RefSeq"/>
        </authorList>
    </citation>
    <scope>IDENTIFICATION</scope>
    <source>
        <strain evidence="9">S238N-H82</strain>
        <tissue evidence="9">Testes</tissue>
    </source>
</reference>
<keyword evidence="4" id="KW-0862">Zinc</keyword>
<evidence type="ECO:0000256" key="2">
    <source>
        <dbReference type="ARBA" id="ARBA00022737"/>
    </source>
</evidence>
<accession>A0A9J7L7Z1</accession>
<evidence type="ECO:0000313" key="8">
    <source>
        <dbReference type="Proteomes" id="UP000001554"/>
    </source>
</evidence>
<dbReference type="FunFam" id="3.30.160.60:FF:001926">
    <property type="match status" value="1"/>
</dbReference>
<dbReference type="PROSITE" id="PS50157">
    <property type="entry name" value="ZINC_FINGER_C2H2_2"/>
    <property type="match status" value="2"/>
</dbReference>
<dbReference type="InterPro" id="IPR013087">
    <property type="entry name" value="Znf_C2H2_type"/>
</dbReference>
<sequence length="111" mass="12711">MATADSVQDVDDVRRGAAGGSAGSILIRQGERRKEVGEESSGRGKGVRMYRCEECSRHFSRPSHLKVHMRTHTGEKPYGCEECSRQFSQLIDLRRHMRTHTGEKPYKYRML</sequence>
<evidence type="ECO:0000256" key="1">
    <source>
        <dbReference type="ARBA" id="ARBA00022723"/>
    </source>
</evidence>
<protein>
    <submittedName>
        <fullName evidence="9">Protein krueppel-like</fullName>
    </submittedName>
</protein>
<dbReference type="SUPFAM" id="SSF57667">
    <property type="entry name" value="beta-beta-alpha zinc fingers"/>
    <property type="match status" value="1"/>
</dbReference>
<dbReference type="GO" id="GO:0008270">
    <property type="term" value="F:zinc ion binding"/>
    <property type="evidence" value="ECO:0007669"/>
    <property type="project" value="UniProtKB-KW"/>
</dbReference>
<dbReference type="Pfam" id="PF00096">
    <property type="entry name" value="zf-C2H2"/>
    <property type="match status" value="2"/>
</dbReference>
<evidence type="ECO:0000256" key="6">
    <source>
        <dbReference type="SAM" id="MobiDB-lite"/>
    </source>
</evidence>
<dbReference type="FunFam" id="3.30.160.60:FF:003450">
    <property type="match status" value="1"/>
</dbReference>
<dbReference type="GeneID" id="118416344"/>
<keyword evidence="1" id="KW-0479">Metal-binding</keyword>
<gene>
    <name evidence="9" type="primary">LOC118416344</name>
</gene>
<dbReference type="SMART" id="SM00355">
    <property type="entry name" value="ZnF_C2H2"/>
    <property type="match status" value="2"/>
</dbReference>
<keyword evidence="2" id="KW-0677">Repeat</keyword>
<dbReference type="OrthoDB" id="9439903at2759"/>